<feature type="domain" description="DUF4371" evidence="1">
    <location>
        <begin position="222"/>
        <end position="340"/>
    </location>
</feature>
<proteinExistence type="predicted"/>
<evidence type="ECO:0000313" key="2">
    <source>
        <dbReference type="EMBL" id="KAJ8309196.1"/>
    </source>
</evidence>
<dbReference type="Pfam" id="PF14291">
    <property type="entry name" value="DUF4371"/>
    <property type="match status" value="1"/>
</dbReference>
<gene>
    <name evidence="2" type="ORF">KUTeg_014070</name>
</gene>
<accession>A0ABQ9EY22</accession>
<dbReference type="InterPro" id="IPR052958">
    <property type="entry name" value="IFN-induced_PKR_regulator"/>
</dbReference>
<dbReference type="PANTHER" id="PTHR46289">
    <property type="entry name" value="52 KDA REPRESSOR OF THE INHIBITOR OF THE PROTEIN KINASE-LIKE PROTEIN-RELATED"/>
    <property type="match status" value="1"/>
</dbReference>
<evidence type="ECO:0000313" key="3">
    <source>
        <dbReference type="Proteomes" id="UP001217089"/>
    </source>
</evidence>
<organism evidence="2 3">
    <name type="scientific">Tegillarca granosa</name>
    <name type="common">Malaysian cockle</name>
    <name type="synonym">Anadara granosa</name>
    <dbReference type="NCBI Taxonomy" id="220873"/>
    <lineage>
        <taxon>Eukaryota</taxon>
        <taxon>Metazoa</taxon>
        <taxon>Spiralia</taxon>
        <taxon>Lophotrochozoa</taxon>
        <taxon>Mollusca</taxon>
        <taxon>Bivalvia</taxon>
        <taxon>Autobranchia</taxon>
        <taxon>Pteriomorphia</taxon>
        <taxon>Arcoida</taxon>
        <taxon>Arcoidea</taxon>
        <taxon>Arcidae</taxon>
        <taxon>Tegillarca</taxon>
    </lineage>
</organism>
<reference evidence="2 3" key="1">
    <citation type="submission" date="2022-12" db="EMBL/GenBank/DDBJ databases">
        <title>Chromosome-level genome of Tegillarca granosa.</title>
        <authorList>
            <person name="Kim J."/>
        </authorList>
    </citation>
    <scope>NUCLEOTIDE SEQUENCE [LARGE SCALE GENOMIC DNA]</scope>
    <source>
        <strain evidence="2">Teg-2019</strain>
        <tissue evidence="2">Adductor muscle</tissue>
    </source>
</reference>
<dbReference type="Proteomes" id="UP001217089">
    <property type="component" value="Unassembled WGS sequence"/>
</dbReference>
<feature type="non-terminal residue" evidence="2">
    <location>
        <position position="579"/>
    </location>
</feature>
<name>A0ABQ9EY22_TEGGR</name>
<dbReference type="InterPro" id="IPR025398">
    <property type="entry name" value="DUF4371"/>
</dbReference>
<dbReference type="PANTHER" id="PTHR46289:SF17">
    <property type="entry name" value="HAT C-TERMINAL DIMERISATION DOMAIN-CONTAINING PROTEIN"/>
    <property type="match status" value="1"/>
</dbReference>
<protein>
    <recommendedName>
        <fullName evidence="1">DUF4371 domain-containing protein</fullName>
    </recommendedName>
</protein>
<evidence type="ECO:0000259" key="1">
    <source>
        <dbReference type="Pfam" id="PF14291"/>
    </source>
</evidence>
<keyword evidence="3" id="KW-1185">Reference proteome</keyword>
<comment type="caution">
    <text evidence="2">The sequence shown here is derived from an EMBL/GenBank/DDBJ whole genome shotgun (WGS) entry which is preliminary data.</text>
</comment>
<dbReference type="EMBL" id="JARBDR010000657">
    <property type="protein sequence ID" value="KAJ8309196.1"/>
    <property type="molecule type" value="Genomic_DNA"/>
</dbReference>
<sequence>MYRNKNTIDRFLVGRSAQTATPKLSQPQIQVSEFKPESNNAEENLCGAGAGPTYPDIACIKTKSFIDDSTKQSILEGTWDNVHKFTFPYRYLQFYQHFRYFNTAWVPEQRKGVFTIIWDTLVPTTKDPEMSGIKRKLSKNVLVDNQWMRYSLHEDAVYCGPCFLFGRKDAKEKLFINPVNDWSNLSCFVKRHLKSESPHYIYHGMAEDFLRVRNGVDESIDVKISESRKNDVIANKHVLLKIIEVLLLCGRQNIPIRGHLPERSNFVEILNFKASDDDILTEHLNSSKREKYTSPDIQNEIINIMGDQIRQTIVDKCNSSRCFALIADETTDKSVKEQMESRTKLRTLCETRWTSRADSLYTFKTAFPVVIHALEQLEDDGDQKAKQYLSAIMKFDFIISLVIAEHIMKSTVYLSVFLQGKECDLVEAMKECKVVVDVLRQERADESVWDELYQSAVDIGQPLNIQESMPRRVGRQCHRDNHPVDTPKQYWRVATYLPFIDHMIQELESRLLSPEDRFNGQYLLPRVVNNITQEQIVAIYETYKDDMNVSLDVFKAEILRWKMRWAVCQHDAIPNTLCE</sequence>